<organism evidence="2 3">
    <name type="scientific">Wenyingzhuangia fucanilytica</name>
    <dbReference type="NCBI Taxonomy" id="1790137"/>
    <lineage>
        <taxon>Bacteria</taxon>
        <taxon>Pseudomonadati</taxon>
        <taxon>Bacteroidota</taxon>
        <taxon>Flavobacteriia</taxon>
        <taxon>Flavobacteriales</taxon>
        <taxon>Flavobacteriaceae</taxon>
        <taxon>Wenyingzhuangia</taxon>
    </lineage>
</organism>
<dbReference type="RefSeq" id="WP_068826553.1">
    <property type="nucleotide sequence ID" value="NZ_CP014224.1"/>
</dbReference>
<evidence type="ECO:0000313" key="2">
    <source>
        <dbReference type="EMBL" id="ANW96435.1"/>
    </source>
</evidence>
<keyword evidence="3" id="KW-1185">Reference proteome</keyword>
<feature type="domain" description="Outer membrane protein beta-barrel" evidence="1">
    <location>
        <begin position="219"/>
        <end position="384"/>
    </location>
</feature>
<proteinExistence type="predicted"/>
<gene>
    <name evidence="2" type="ORF">AXE80_09155</name>
</gene>
<dbReference type="STRING" id="1790137.AXE80_09155"/>
<accession>A0A1B1Y6P4</accession>
<protein>
    <recommendedName>
        <fullName evidence="1">Outer membrane protein beta-barrel domain-containing protein</fullName>
    </recommendedName>
</protein>
<dbReference type="InterPro" id="IPR025665">
    <property type="entry name" value="Beta-barrel_OMP_2"/>
</dbReference>
<dbReference type="EMBL" id="CP014224">
    <property type="protein sequence ID" value="ANW96435.1"/>
    <property type="molecule type" value="Genomic_DNA"/>
</dbReference>
<dbReference type="OrthoDB" id="921445at2"/>
<reference evidence="2 3" key="1">
    <citation type="submission" date="2016-02" db="EMBL/GenBank/DDBJ databases">
        <authorList>
            <person name="Wen L."/>
            <person name="He K."/>
            <person name="Yang H."/>
        </authorList>
    </citation>
    <scope>NUCLEOTIDE SEQUENCE [LARGE SCALE GENOMIC DNA]</scope>
    <source>
        <strain evidence="2 3">CZ1127</strain>
    </source>
</reference>
<evidence type="ECO:0000259" key="1">
    <source>
        <dbReference type="Pfam" id="PF13568"/>
    </source>
</evidence>
<dbReference type="AlphaFoldDB" id="A0A1B1Y6P4"/>
<dbReference type="Pfam" id="PF13568">
    <property type="entry name" value="OMP_b-brl_2"/>
    <property type="match status" value="1"/>
</dbReference>
<evidence type="ECO:0000313" key="3">
    <source>
        <dbReference type="Proteomes" id="UP000092967"/>
    </source>
</evidence>
<sequence>MKNKLLPLIITFISIYSYAQDQFEKGYFIDNDNQKTDCYIKNKDWKYNPTDFKYKLLESSDKEEATISAVKEFKILNSVKFVRATVDIDKSSEFNNRLSKVRNPEFKEETLYLKVLVDDEASLYQYEESSLIRFFYKVKDNEIKQLIYKHYKSPLNKNVTSKNTDFKKQIYNDLKSENITLVKTLELEYDKKSLVEIFEEYNQNTNQEYQVYNFRKKRDLFNLNLKLGIDYPNAIITNNNNPQYKNVNSGKQFQIRYGIEAEFIIPVMNNKWAIIIEPTYQSFKSKSTQTTNAPFVVERTFELDIDYKSIELPIGVRYYYFLNKKSKLFINASFIYDFYFKNSSINIKKTNSNSKLDIATTPYNLSLGIGYKYHKKVSVELRCYSTRDLTKQYLSWESNYNNLSLIVGYSLF</sequence>
<dbReference type="Proteomes" id="UP000092967">
    <property type="component" value="Chromosome"/>
</dbReference>
<name>A0A1B1Y6P4_9FLAO</name>
<dbReference type="KEGG" id="wfu:AXE80_09155"/>